<dbReference type="Gene3D" id="3.80.10.10">
    <property type="entry name" value="Ribonuclease Inhibitor"/>
    <property type="match status" value="1"/>
</dbReference>
<evidence type="ECO:0000256" key="8">
    <source>
        <dbReference type="ARBA" id="ARBA00022679"/>
    </source>
</evidence>
<evidence type="ECO:0000256" key="6">
    <source>
        <dbReference type="ARBA" id="ARBA00022602"/>
    </source>
</evidence>
<dbReference type="Gene3D" id="2.60.40.1130">
    <property type="entry name" value="Rab geranylgeranyltransferase alpha-subunit, insert domain"/>
    <property type="match status" value="1"/>
</dbReference>
<keyword evidence="7" id="KW-0433">Leucine-rich repeat</keyword>
<comment type="function">
    <text evidence="1">Catalyzes the transfer of a geranylgeranyl moiety from geranylgeranyl diphosphate to both cysteines of Rab proteins with the C-terminal sequence -XXCC, -XCXC and -CCXX, such as RAB1A, RAB3A, RAB5A and RAB7A.</text>
</comment>
<dbReference type="InterPro" id="IPR002088">
    <property type="entry name" value="Prenyl_trans_a"/>
</dbReference>
<evidence type="ECO:0000313" key="15">
    <source>
        <dbReference type="RefSeq" id="XP_006811905.1"/>
    </source>
</evidence>
<dbReference type="EC" id="2.5.1.60" evidence="3 11"/>
<keyword evidence="14" id="KW-1185">Reference proteome</keyword>
<keyword evidence="6 11" id="KW-0637">Prenyltransferase</keyword>
<organism evidence="14 15">
    <name type="scientific">Saccoglossus kowalevskii</name>
    <name type="common">Acorn worm</name>
    <dbReference type="NCBI Taxonomy" id="10224"/>
    <lineage>
        <taxon>Eukaryota</taxon>
        <taxon>Metazoa</taxon>
        <taxon>Hemichordata</taxon>
        <taxon>Enteropneusta</taxon>
        <taxon>Harrimaniidae</taxon>
        <taxon>Saccoglossus</taxon>
    </lineage>
</organism>
<sequence length="565" mass="66097">MHGRLKVKTTAEQQEAKRKEREKKLQIYNAATKKAFQKRDNKEFDEEALEITGQMLSANSDFTTIWNYRKEVFLDYKKKKTPDELVKIFKSELVFLESCLRYNPKSYGVWHHRCFVMDNMPNPDWKNELKLCNKFLEYDERNFHCWDYRRFVVMRSKVPAEEEIAFTTEKISSNFSNFSSWHYRSKLLPVVHPDPEKKERVREDILHKEYELVQNAFFTDPNDQSAWFYHRWLLGRAEAPQSIRSVLICRSINRIVVCFTKPLDIVQQPLSVSINGNLIKTSWYSASNRDVYSLVWIFQIPDTVLNDDTDAVILISLNNDQISKHCILKKGDTECVIKDNSTPETVFSSDLSAETSAVLQNEFESCQQLQELEPENKWCLLTVVLLMRALDPVKHQEQTLEYIETLKKVDSYRINYYNDLRSKFIIENAIIESLSHDDKIMDLSNKRLSCLYHNDHMVLMTKINLSANQLSSLRHCYMFQCVEILNCDDNNINDLSDVSGLPCLQQLSMQNNCITTIEQLSYLSTCKELTVLNLHGNPVCDIADFKEKIMNMLSNLKTLNGKIQL</sequence>
<evidence type="ECO:0000256" key="12">
    <source>
        <dbReference type="SAM" id="MobiDB-lite"/>
    </source>
</evidence>
<dbReference type="InterPro" id="IPR001611">
    <property type="entry name" value="Leu-rich_rpt"/>
</dbReference>
<evidence type="ECO:0000256" key="10">
    <source>
        <dbReference type="ARBA" id="ARBA00047658"/>
    </source>
</evidence>
<feature type="domain" description="Rab geranylgeranyltransferase alpha subunit insert-domain" evidence="13">
    <location>
        <begin position="243"/>
        <end position="340"/>
    </location>
</feature>
<keyword evidence="9" id="KW-0677">Repeat</keyword>
<dbReference type="PANTHER" id="PTHR11129:SF2">
    <property type="entry name" value="GERANYLGERANYL TRANSFERASE TYPE-2 SUBUNIT ALPHA"/>
    <property type="match status" value="1"/>
</dbReference>
<dbReference type="Pfam" id="PF01239">
    <property type="entry name" value="PPTA"/>
    <property type="match status" value="4"/>
</dbReference>
<evidence type="ECO:0000256" key="5">
    <source>
        <dbReference type="ARBA" id="ARBA00022553"/>
    </source>
</evidence>
<dbReference type="Gene3D" id="1.25.40.120">
    <property type="entry name" value="Protein prenylyltransferase"/>
    <property type="match status" value="1"/>
</dbReference>
<name>A0ABM0LVW4_SACKO</name>
<evidence type="ECO:0000256" key="11">
    <source>
        <dbReference type="RuleBase" id="RU367120"/>
    </source>
</evidence>
<keyword evidence="5" id="KW-0597">Phosphoprotein</keyword>
<dbReference type="Pfam" id="PF12799">
    <property type="entry name" value="LRR_4"/>
    <property type="match status" value="1"/>
</dbReference>
<dbReference type="InterPro" id="IPR009087">
    <property type="entry name" value="RabGGT_asu_insert-domain"/>
</dbReference>
<evidence type="ECO:0000256" key="4">
    <source>
        <dbReference type="ARBA" id="ARBA00014772"/>
    </source>
</evidence>
<dbReference type="SUPFAM" id="SSF48439">
    <property type="entry name" value="Protein prenylyltransferase"/>
    <property type="match status" value="1"/>
</dbReference>
<dbReference type="RefSeq" id="XP_006811905.1">
    <property type="nucleotide sequence ID" value="XM_006811842.1"/>
</dbReference>
<dbReference type="PROSITE" id="PS51450">
    <property type="entry name" value="LRR"/>
    <property type="match status" value="1"/>
</dbReference>
<dbReference type="PROSITE" id="PS51147">
    <property type="entry name" value="PFTA"/>
    <property type="match status" value="5"/>
</dbReference>
<proteinExistence type="inferred from homology"/>
<comment type="function">
    <text evidence="11">Catalyzes the transfer of a geranyl-geranyl moiety from geranyl-geranyl pyrophosphate to cysteines occuring in specific C-terminal amino acid sequences.</text>
</comment>
<evidence type="ECO:0000313" key="14">
    <source>
        <dbReference type="Proteomes" id="UP000694865"/>
    </source>
</evidence>
<evidence type="ECO:0000259" key="13">
    <source>
        <dbReference type="Pfam" id="PF07711"/>
    </source>
</evidence>
<feature type="region of interest" description="Disordered" evidence="12">
    <location>
        <begin position="1"/>
        <end position="22"/>
    </location>
</feature>
<comment type="similarity">
    <text evidence="2 11">Belongs to the protein prenyltransferase subunit alpha family.</text>
</comment>
<dbReference type="GeneID" id="100378502"/>
<evidence type="ECO:0000256" key="7">
    <source>
        <dbReference type="ARBA" id="ARBA00022614"/>
    </source>
</evidence>
<reference evidence="15" key="1">
    <citation type="submission" date="2025-08" db="UniProtKB">
        <authorList>
            <consortium name="RefSeq"/>
        </authorList>
    </citation>
    <scope>IDENTIFICATION</scope>
    <source>
        <tissue evidence="15">Testes</tissue>
    </source>
</reference>
<dbReference type="InterPro" id="IPR036254">
    <property type="entry name" value="RabGGT_asu_insert-dom_sf"/>
</dbReference>
<evidence type="ECO:0000256" key="9">
    <source>
        <dbReference type="ARBA" id="ARBA00022737"/>
    </source>
</evidence>
<comment type="catalytic activity">
    <reaction evidence="10 11">
        <text>geranylgeranyl diphosphate + L-cysteinyl-[protein] = S-geranylgeranyl-L-cysteinyl-[protein] + diphosphate</text>
        <dbReference type="Rhea" id="RHEA:21240"/>
        <dbReference type="Rhea" id="RHEA-COMP:10131"/>
        <dbReference type="Rhea" id="RHEA-COMP:11537"/>
        <dbReference type="ChEBI" id="CHEBI:29950"/>
        <dbReference type="ChEBI" id="CHEBI:33019"/>
        <dbReference type="ChEBI" id="CHEBI:57533"/>
        <dbReference type="ChEBI" id="CHEBI:86021"/>
        <dbReference type="EC" id="2.5.1.60"/>
    </reaction>
</comment>
<gene>
    <name evidence="15" type="primary">LOC100378502</name>
</gene>
<protein>
    <recommendedName>
        <fullName evidence="4 11">Geranylgeranyl transferase type-2 subunit alpha</fullName>
        <ecNumber evidence="3 11">2.5.1.60</ecNumber>
    </recommendedName>
    <alternativeName>
        <fullName evidence="11">Geranylgeranyl transferase type II subunit alpha</fullName>
    </alternativeName>
</protein>
<keyword evidence="8 11" id="KW-0808">Transferase</keyword>
<evidence type="ECO:0000256" key="2">
    <source>
        <dbReference type="ARBA" id="ARBA00006734"/>
    </source>
</evidence>
<dbReference type="PANTHER" id="PTHR11129">
    <property type="entry name" value="PROTEIN FARNESYLTRANSFERASE ALPHA SUBUNIT/RAB GERANYLGERANYL TRANSFERASE ALPHA SUBUNIT"/>
    <property type="match status" value="1"/>
</dbReference>
<dbReference type="InterPro" id="IPR025875">
    <property type="entry name" value="Leu-rich_rpt_4"/>
</dbReference>
<dbReference type="SUPFAM" id="SSF52058">
    <property type="entry name" value="L domain-like"/>
    <property type="match status" value="1"/>
</dbReference>
<evidence type="ECO:0000256" key="3">
    <source>
        <dbReference type="ARBA" id="ARBA00012656"/>
    </source>
</evidence>
<evidence type="ECO:0000256" key="1">
    <source>
        <dbReference type="ARBA" id="ARBA00002902"/>
    </source>
</evidence>
<dbReference type="SUPFAM" id="SSF49594">
    <property type="entry name" value="Rab geranylgeranyltransferase alpha-subunit, insert domain"/>
    <property type="match status" value="1"/>
</dbReference>
<dbReference type="Pfam" id="PF07711">
    <property type="entry name" value="RabGGT_insert"/>
    <property type="match status" value="1"/>
</dbReference>
<dbReference type="InterPro" id="IPR032675">
    <property type="entry name" value="LRR_dom_sf"/>
</dbReference>
<accession>A0ABM0LVW4</accession>
<dbReference type="Proteomes" id="UP000694865">
    <property type="component" value="Unplaced"/>
</dbReference>